<dbReference type="STRING" id="1122619.GCA_000373745_02003"/>
<dbReference type="AlphaFoldDB" id="A0A378XIS0"/>
<feature type="transmembrane region" description="Helical" evidence="1">
    <location>
        <begin position="98"/>
        <end position="115"/>
    </location>
</feature>
<evidence type="ECO:0000313" key="3">
    <source>
        <dbReference type="EMBL" id="QPT39331.1"/>
    </source>
</evidence>
<accession>A0A378XIS0</accession>
<proteinExistence type="predicted"/>
<dbReference type="EMBL" id="UGSB01000001">
    <property type="protein sequence ID" value="SUA55665.1"/>
    <property type="molecule type" value="Genomic_DNA"/>
</dbReference>
<sequence length="183" mass="20086">MFIKNQQNFWSGLMFMIIGAFFAILSATNYQLGTAARMGPGYFPFVLGLLLFVLGTIITIFSLGKKQSSEGDIEKFDWDLVFIFLGSIFLSALMLDNLGLYVSIVALVIFSGLASHEFSFKVALGTAIALVGFCYLAFIKGLGLVFPLYPAELADWSLTAKIFIPIGMLIALSILSRKLIQKV</sequence>
<feature type="transmembrane region" description="Helical" evidence="1">
    <location>
        <begin position="158"/>
        <end position="175"/>
    </location>
</feature>
<keyword evidence="1" id="KW-0472">Membrane</keyword>
<gene>
    <name evidence="3" type="ORF">I6G29_09120</name>
    <name evidence="4" type="ORF">NCTC11997_01888</name>
</gene>
<feature type="transmembrane region" description="Helical" evidence="1">
    <location>
        <begin position="12"/>
        <end position="30"/>
    </location>
</feature>
<feature type="domain" description="DUF1468" evidence="2">
    <location>
        <begin position="10"/>
        <end position="147"/>
    </location>
</feature>
<dbReference type="OrthoDB" id="7029611at2"/>
<organism evidence="4 5">
    <name type="scientific">Oligella ureolytica</name>
    <dbReference type="NCBI Taxonomy" id="90244"/>
    <lineage>
        <taxon>Bacteria</taxon>
        <taxon>Pseudomonadati</taxon>
        <taxon>Pseudomonadota</taxon>
        <taxon>Betaproteobacteria</taxon>
        <taxon>Burkholderiales</taxon>
        <taxon>Alcaligenaceae</taxon>
        <taxon>Oligella</taxon>
    </lineage>
</organism>
<dbReference type="EMBL" id="CP065725">
    <property type="protein sequence ID" value="QPT39331.1"/>
    <property type="molecule type" value="Genomic_DNA"/>
</dbReference>
<evidence type="ECO:0000256" key="1">
    <source>
        <dbReference type="SAM" id="Phobius"/>
    </source>
</evidence>
<dbReference type="Pfam" id="PF07331">
    <property type="entry name" value="TctB"/>
    <property type="match status" value="1"/>
</dbReference>
<dbReference type="Proteomes" id="UP000254603">
    <property type="component" value="Unassembled WGS sequence"/>
</dbReference>
<dbReference type="InterPro" id="IPR009936">
    <property type="entry name" value="DUF1468"/>
</dbReference>
<reference evidence="4 5" key="1">
    <citation type="submission" date="2018-06" db="EMBL/GenBank/DDBJ databases">
        <authorList>
            <consortium name="Pathogen Informatics"/>
            <person name="Doyle S."/>
        </authorList>
    </citation>
    <scope>NUCLEOTIDE SEQUENCE [LARGE SCALE GENOMIC DNA]</scope>
    <source>
        <strain evidence="4 5">NCTC11997</strain>
    </source>
</reference>
<dbReference type="RefSeq" id="WP_018575183.1">
    <property type="nucleotide sequence ID" value="NZ_CP065725.1"/>
</dbReference>
<reference evidence="3 6" key="2">
    <citation type="submission" date="2020-12" db="EMBL/GenBank/DDBJ databases">
        <title>FDA dAtabase for Regulatory Grade micrObial Sequences (FDA-ARGOS): Supporting development and validation of Infectious Disease Dx tests.</title>
        <authorList>
            <person name="Sproer C."/>
            <person name="Gronow S."/>
            <person name="Severitt S."/>
            <person name="Schroder I."/>
            <person name="Tallon L."/>
            <person name="Sadzewicz L."/>
            <person name="Zhao X."/>
            <person name="Boylan J."/>
            <person name="Ott S."/>
            <person name="Bowen H."/>
            <person name="Vavikolanu K."/>
            <person name="Mehta A."/>
            <person name="Aluvathingal J."/>
            <person name="Nadendla S."/>
            <person name="Lowell S."/>
            <person name="Myers T."/>
            <person name="Yan Y."/>
            <person name="Sichtig H."/>
        </authorList>
    </citation>
    <scope>NUCLEOTIDE SEQUENCE [LARGE SCALE GENOMIC DNA]</scope>
    <source>
        <strain evidence="3 6">FDAARGOS_872</strain>
    </source>
</reference>
<feature type="transmembrane region" description="Helical" evidence="1">
    <location>
        <begin position="122"/>
        <end position="146"/>
    </location>
</feature>
<keyword evidence="1" id="KW-0812">Transmembrane</keyword>
<protein>
    <submittedName>
        <fullName evidence="3 4">Tripartite tricarboxylate transporter TctB family</fullName>
    </submittedName>
</protein>
<evidence type="ECO:0000313" key="4">
    <source>
        <dbReference type="EMBL" id="SUA55665.1"/>
    </source>
</evidence>
<dbReference type="Proteomes" id="UP000594903">
    <property type="component" value="Chromosome"/>
</dbReference>
<keyword evidence="6" id="KW-1185">Reference proteome</keyword>
<feature type="transmembrane region" description="Helical" evidence="1">
    <location>
        <begin position="76"/>
        <end position="92"/>
    </location>
</feature>
<name>A0A378XIS0_9BURK</name>
<keyword evidence="1" id="KW-1133">Transmembrane helix</keyword>
<evidence type="ECO:0000259" key="2">
    <source>
        <dbReference type="Pfam" id="PF07331"/>
    </source>
</evidence>
<feature type="transmembrane region" description="Helical" evidence="1">
    <location>
        <begin position="42"/>
        <end position="64"/>
    </location>
</feature>
<evidence type="ECO:0000313" key="5">
    <source>
        <dbReference type="Proteomes" id="UP000254603"/>
    </source>
</evidence>
<evidence type="ECO:0000313" key="6">
    <source>
        <dbReference type="Proteomes" id="UP000594903"/>
    </source>
</evidence>